<dbReference type="InterPro" id="IPR036371">
    <property type="entry name" value="TPK_B1-bd_sf"/>
</dbReference>
<dbReference type="InterPro" id="IPR006282">
    <property type="entry name" value="Thi_PPkinase"/>
</dbReference>
<protein>
    <submittedName>
        <fullName evidence="6">Thiamin pyrophosphokinase 1</fullName>
    </submittedName>
</protein>
<comment type="caution">
    <text evidence="6">The sequence shown here is derived from an EMBL/GenBank/DDBJ whole genome shotgun (WGS) entry which is preliminary data.</text>
</comment>
<dbReference type="EMBL" id="JWZT01002598">
    <property type="protein sequence ID" value="KII69075.1"/>
    <property type="molecule type" value="Genomic_DNA"/>
</dbReference>
<dbReference type="Gene3D" id="3.40.50.10240">
    <property type="entry name" value="Thiamin pyrophosphokinase, catalytic domain"/>
    <property type="match status" value="1"/>
</dbReference>
<dbReference type="SUPFAM" id="SSF63999">
    <property type="entry name" value="Thiamin pyrophosphokinase, catalytic domain"/>
    <property type="match status" value="1"/>
</dbReference>
<evidence type="ECO:0000256" key="4">
    <source>
        <dbReference type="ARBA" id="ARBA00022840"/>
    </source>
</evidence>
<dbReference type="InterPro" id="IPR007371">
    <property type="entry name" value="TPK_catalytic"/>
</dbReference>
<keyword evidence="7" id="KW-1185">Reference proteome</keyword>
<dbReference type="CDD" id="cd07995">
    <property type="entry name" value="TPK"/>
    <property type="match status" value="1"/>
</dbReference>
<dbReference type="OMA" id="TDMCKAL"/>
<dbReference type="OrthoDB" id="25149at2759"/>
<evidence type="ECO:0000256" key="3">
    <source>
        <dbReference type="ARBA" id="ARBA00022777"/>
    </source>
</evidence>
<dbReference type="Pfam" id="PF04265">
    <property type="entry name" value="TPK_B1_binding"/>
    <property type="match status" value="1"/>
</dbReference>
<evidence type="ECO:0000256" key="2">
    <source>
        <dbReference type="ARBA" id="ARBA00022741"/>
    </source>
</evidence>
<accession>A0A0C2MY34</accession>
<dbReference type="Pfam" id="PF04263">
    <property type="entry name" value="TPK_catalytic"/>
    <property type="match status" value="1"/>
</dbReference>
<evidence type="ECO:0000313" key="6">
    <source>
        <dbReference type="EMBL" id="KII69075.1"/>
    </source>
</evidence>
<sequence length="255" mass="29465">MLAFHEIVHRVVRCHPLLPVDKTVQFRHMVILLNKFQDAWGQSVADLWNTASYRVIADGGLHCYHRAKSYQLKMPDVICGDFDSVSKGILNQYMTKGIKLVHLTDESETDFTKSVRMVDVKIKDKMIDCNTIFALGSHAGRPDHTLAIYHTLYKFRNPYLPIFFLSEDETCTWIINETEIRLDDDFKKYWCGIIPAFGRVERVNTTGFKYNIINEPMQSGLLISTSNKFDRNMVEIETSGPLLFMMGRLDQEICN</sequence>
<dbReference type="GO" id="GO:0005524">
    <property type="term" value="F:ATP binding"/>
    <property type="evidence" value="ECO:0007669"/>
    <property type="project" value="UniProtKB-KW"/>
</dbReference>
<dbReference type="InterPro" id="IPR036759">
    <property type="entry name" value="TPK_catalytic_sf"/>
</dbReference>
<dbReference type="GO" id="GO:0004788">
    <property type="term" value="F:thiamine diphosphokinase activity"/>
    <property type="evidence" value="ECO:0007669"/>
    <property type="project" value="InterPro"/>
</dbReference>
<feature type="domain" description="Thiamin pyrophosphokinase thiamin-binding" evidence="5">
    <location>
        <begin position="176"/>
        <end position="242"/>
    </location>
</feature>
<name>A0A0C2MY34_THEKT</name>
<dbReference type="PANTHER" id="PTHR13622">
    <property type="entry name" value="THIAMIN PYROPHOSPHOKINASE"/>
    <property type="match status" value="1"/>
</dbReference>
<dbReference type="InterPro" id="IPR007373">
    <property type="entry name" value="Thiamin_PyroPKinase_B1-bd"/>
</dbReference>
<dbReference type="PANTHER" id="PTHR13622:SF8">
    <property type="entry name" value="THIAMIN PYROPHOSPHOKINASE 1"/>
    <property type="match status" value="1"/>
</dbReference>
<dbReference type="Proteomes" id="UP000031668">
    <property type="component" value="Unassembled WGS sequence"/>
</dbReference>
<gene>
    <name evidence="6" type="ORF">RF11_10629</name>
</gene>
<reference evidence="6 7" key="1">
    <citation type="journal article" date="2014" name="Genome Biol. Evol.">
        <title>The genome of the myxosporean Thelohanellus kitauei shows adaptations to nutrient acquisition within its fish host.</title>
        <authorList>
            <person name="Yang Y."/>
            <person name="Xiong J."/>
            <person name="Zhou Z."/>
            <person name="Huo F."/>
            <person name="Miao W."/>
            <person name="Ran C."/>
            <person name="Liu Y."/>
            <person name="Zhang J."/>
            <person name="Feng J."/>
            <person name="Wang M."/>
            <person name="Wang M."/>
            <person name="Wang L."/>
            <person name="Yao B."/>
        </authorList>
    </citation>
    <scope>NUCLEOTIDE SEQUENCE [LARGE SCALE GENOMIC DNA]</scope>
    <source>
        <strain evidence="6">Wuqing</strain>
    </source>
</reference>
<dbReference type="GO" id="GO:0009229">
    <property type="term" value="P:thiamine diphosphate biosynthetic process"/>
    <property type="evidence" value="ECO:0007669"/>
    <property type="project" value="InterPro"/>
</dbReference>
<keyword evidence="1" id="KW-0808">Transferase</keyword>
<proteinExistence type="predicted"/>
<keyword evidence="3 6" id="KW-0418">Kinase</keyword>
<dbReference type="GO" id="GO:0006772">
    <property type="term" value="P:thiamine metabolic process"/>
    <property type="evidence" value="ECO:0007669"/>
    <property type="project" value="InterPro"/>
</dbReference>
<evidence type="ECO:0000256" key="1">
    <source>
        <dbReference type="ARBA" id="ARBA00022679"/>
    </source>
</evidence>
<dbReference type="AlphaFoldDB" id="A0A0C2MY34"/>
<dbReference type="Gene3D" id="2.60.120.320">
    <property type="entry name" value="Thiamin pyrophosphokinase, thiamin-binding domain"/>
    <property type="match status" value="1"/>
</dbReference>
<organism evidence="6 7">
    <name type="scientific">Thelohanellus kitauei</name>
    <name type="common">Myxosporean</name>
    <dbReference type="NCBI Taxonomy" id="669202"/>
    <lineage>
        <taxon>Eukaryota</taxon>
        <taxon>Metazoa</taxon>
        <taxon>Cnidaria</taxon>
        <taxon>Myxozoa</taxon>
        <taxon>Myxosporea</taxon>
        <taxon>Bivalvulida</taxon>
        <taxon>Platysporina</taxon>
        <taxon>Myxobolidae</taxon>
        <taxon>Thelohanellus</taxon>
    </lineage>
</organism>
<keyword evidence="4" id="KW-0067">ATP-binding</keyword>
<keyword evidence="2" id="KW-0547">Nucleotide-binding</keyword>
<evidence type="ECO:0000313" key="7">
    <source>
        <dbReference type="Proteomes" id="UP000031668"/>
    </source>
</evidence>
<dbReference type="SMART" id="SM00983">
    <property type="entry name" value="TPK_B1_binding"/>
    <property type="match status" value="1"/>
</dbReference>
<dbReference type="NCBIfam" id="TIGR01378">
    <property type="entry name" value="thi_PPkinase"/>
    <property type="match status" value="1"/>
</dbReference>
<dbReference type="SUPFAM" id="SSF63862">
    <property type="entry name" value="Thiamin pyrophosphokinase, substrate-binding domain"/>
    <property type="match status" value="1"/>
</dbReference>
<dbReference type="GO" id="GO:0016301">
    <property type="term" value="F:kinase activity"/>
    <property type="evidence" value="ECO:0007669"/>
    <property type="project" value="UniProtKB-KW"/>
</dbReference>
<dbReference type="GO" id="GO:0030975">
    <property type="term" value="F:thiamine binding"/>
    <property type="evidence" value="ECO:0007669"/>
    <property type="project" value="InterPro"/>
</dbReference>
<dbReference type="FunFam" id="2.60.120.320:FF:000001">
    <property type="entry name" value="Thiamine pyrophosphokinase"/>
    <property type="match status" value="1"/>
</dbReference>
<evidence type="ECO:0000259" key="5">
    <source>
        <dbReference type="SMART" id="SM00983"/>
    </source>
</evidence>